<dbReference type="PANTHER" id="PTHR13510:SF44">
    <property type="entry name" value="RABENOSYN-5"/>
    <property type="match status" value="1"/>
</dbReference>
<keyword evidence="3" id="KW-1185">Reference proteome</keyword>
<dbReference type="InterPro" id="IPR052727">
    <property type="entry name" value="Rab4/Rab5_effector"/>
</dbReference>
<comment type="caution">
    <text evidence="2">The sequence shown here is derived from an EMBL/GenBank/DDBJ whole genome shotgun (WGS) entry which is preliminary data.</text>
</comment>
<dbReference type="EMBL" id="BSXT01004661">
    <property type="protein sequence ID" value="GMF58455.1"/>
    <property type="molecule type" value="Genomic_DNA"/>
</dbReference>
<feature type="region of interest" description="Disordered" evidence="1">
    <location>
        <begin position="275"/>
        <end position="298"/>
    </location>
</feature>
<protein>
    <submittedName>
        <fullName evidence="2">Unnamed protein product</fullName>
    </submittedName>
</protein>
<dbReference type="InterPro" id="IPR023393">
    <property type="entry name" value="START-like_dom_sf"/>
</dbReference>
<gene>
    <name evidence="2" type="ORF">Pfra01_002510800</name>
</gene>
<dbReference type="Gene3D" id="3.30.530.20">
    <property type="match status" value="1"/>
</dbReference>
<dbReference type="AlphaFoldDB" id="A0A9W6YC91"/>
<name>A0A9W6YC91_9STRA</name>
<evidence type="ECO:0000256" key="1">
    <source>
        <dbReference type="SAM" id="MobiDB-lite"/>
    </source>
</evidence>
<reference evidence="2" key="1">
    <citation type="submission" date="2023-04" db="EMBL/GenBank/DDBJ databases">
        <title>Phytophthora fragariaefolia NBRC 109709.</title>
        <authorList>
            <person name="Ichikawa N."/>
            <person name="Sato H."/>
            <person name="Tonouchi N."/>
        </authorList>
    </citation>
    <scope>NUCLEOTIDE SEQUENCE</scope>
    <source>
        <strain evidence="2">NBRC 109709</strain>
    </source>
</reference>
<evidence type="ECO:0000313" key="3">
    <source>
        <dbReference type="Proteomes" id="UP001165121"/>
    </source>
</evidence>
<dbReference type="OrthoDB" id="154468at2759"/>
<dbReference type="Proteomes" id="UP001165121">
    <property type="component" value="Unassembled WGS sequence"/>
</dbReference>
<organism evidence="2 3">
    <name type="scientific">Phytophthora fragariaefolia</name>
    <dbReference type="NCBI Taxonomy" id="1490495"/>
    <lineage>
        <taxon>Eukaryota</taxon>
        <taxon>Sar</taxon>
        <taxon>Stramenopiles</taxon>
        <taxon>Oomycota</taxon>
        <taxon>Peronosporomycetes</taxon>
        <taxon>Peronosporales</taxon>
        <taxon>Peronosporaceae</taxon>
        <taxon>Phytophthora</taxon>
    </lineage>
</organism>
<dbReference type="PANTHER" id="PTHR13510">
    <property type="entry name" value="FYVE-FINGER-CONTAINING RAB5 EFFECTOR PROTEIN RABENOSYN-5-RELATED"/>
    <property type="match status" value="1"/>
</dbReference>
<accession>A0A9W6YC91</accession>
<sequence length="298" mass="33447">MNNQDILQLTEKGRHSSIAPLLHTSKFAIMKGKFQSPFRRMSFTPADMNELEVVTEDIVEANLNSYLQYWDVDNRKVDLSAWKLVKSKDQLRVYSERRWRARYSPEDNSSSGNADLQSLLCVGATPGSLADVMLGLTSPTLEATRASASYVEYLSGAAVLSTVKEPTGGDPFKSTAVKWMELDVRRRSMGFVKNRDYVYVEATGIKHLPSGERLGYHIMHSVDIPQAHDLSGRVRAKLSTCSFFRQRGKDCVRLRFGNNGPDERQDSSACGAMLHQNSTHDTRTRSFRGNEKAVTSSR</sequence>
<proteinExistence type="predicted"/>
<feature type="compositionally biased region" description="Basic and acidic residues" evidence="1">
    <location>
        <begin position="278"/>
        <end position="291"/>
    </location>
</feature>
<evidence type="ECO:0000313" key="2">
    <source>
        <dbReference type="EMBL" id="GMF58455.1"/>
    </source>
</evidence>